<keyword evidence="6" id="KW-1185">Reference proteome</keyword>
<keyword evidence="3" id="KW-0963">Cytoplasm</keyword>
<organism evidence="5 6">
    <name type="scientific">Nocardia stercoris</name>
    <dbReference type="NCBI Taxonomy" id="2483361"/>
    <lineage>
        <taxon>Bacteria</taxon>
        <taxon>Bacillati</taxon>
        <taxon>Actinomycetota</taxon>
        <taxon>Actinomycetes</taxon>
        <taxon>Mycobacteriales</taxon>
        <taxon>Nocardiaceae</taxon>
        <taxon>Nocardia</taxon>
    </lineage>
</organism>
<dbReference type="AlphaFoldDB" id="A0A3M2LC03"/>
<evidence type="ECO:0000256" key="4">
    <source>
        <dbReference type="ARBA" id="ARBA00023186"/>
    </source>
</evidence>
<dbReference type="InterPro" id="IPR025734">
    <property type="entry name" value="EspG"/>
</dbReference>
<dbReference type="Pfam" id="PF14011">
    <property type="entry name" value="ESX-1_EspG"/>
    <property type="match status" value="1"/>
</dbReference>
<accession>A0A3M2LC03</accession>
<keyword evidence="4" id="KW-0143">Chaperone</keyword>
<proteinExistence type="inferred from homology"/>
<comment type="caution">
    <text evidence="5">The sequence shown here is derived from an EMBL/GenBank/DDBJ whole genome shotgun (WGS) entry which is preliminary data.</text>
</comment>
<evidence type="ECO:0000313" key="6">
    <source>
        <dbReference type="Proteomes" id="UP000279275"/>
    </source>
</evidence>
<gene>
    <name evidence="5" type="ORF">EBN03_01730</name>
</gene>
<dbReference type="RefSeq" id="WP_122186045.1">
    <property type="nucleotide sequence ID" value="NZ_RFFH01000001.1"/>
</dbReference>
<protein>
    <submittedName>
        <fullName evidence="5">ESX secretion-associated protein EspG</fullName>
    </submittedName>
</protein>
<comment type="subcellular location">
    <subcellularLocation>
        <location evidence="1">Cytoplasm</location>
    </subcellularLocation>
</comment>
<sequence>MAEWSWETDDFAAFWYSDANDRFPYPIAYTSRFATADAAAAHRAAVRARYDADQTELIQLAMDTVTASDVHIEIVGSSTTFGNGSPREYRMLGARTMSHAVLLTQAADDGVHGAIRCRLFPSEQLGRRLGDVLPAAKPGSGRTETFHLADLQPDAPDSRAAQRFEQLGRRRFDGSGQAALYTGNIHARPDAWFETRWVDVTGDGRYLQQLNGEHLTLRPVSAGDLATGFDSWIARALDRLRADEPDTW</sequence>
<comment type="similarity">
    <text evidence="2">Belongs to the EspG family.</text>
</comment>
<evidence type="ECO:0000256" key="2">
    <source>
        <dbReference type="ARBA" id="ARBA00006411"/>
    </source>
</evidence>
<evidence type="ECO:0000256" key="1">
    <source>
        <dbReference type="ARBA" id="ARBA00004496"/>
    </source>
</evidence>
<dbReference type="EMBL" id="RFFH01000001">
    <property type="protein sequence ID" value="RMI35072.1"/>
    <property type="molecule type" value="Genomic_DNA"/>
</dbReference>
<reference evidence="5 6" key="1">
    <citation type="submission" date="2018-10" db="EMBL/GenBank/DDBJ databases">
        <title>Isolation from cow dung.</title>
        <authorList>
            <person name="Ling L."/>
        </authorList>
    </citation>
    <scope>NUCLEOTIDE SEQUENCE [LARGE SCALE GENOMIC DNA]</scope>
    <source>
        <strain evidence="5 6">NEAU-LL90</strain>
    </source>
</reference>
<evidence type="ECO:0000313" key="5">
    <source>
        <dbReference type="EMBL" id="RMI35072.1"/>
    </source>
</evidence>
<name>A0A3M2LC03_9NOCA</name>
<dbReference type="OrthoDB" id="4522759at2"/>
<dbReference type="Proteomes" id="UP000279275">
    <property type="component" value="Unassembled WGS sequence"/>
</dbReference>
<evidence type="ECO:0000256" key="3">
    <source>
        <dbReference type="ARBA" id="ARBA00022490"/>
    </source>
</evidence>